<evidence type="ECO:0000256" key="4">
    <source>
        <dbReference type="ARBA" id="ARBA00017350"/>
    </source>
</evidence>
<dbReference type="SMART" id="SM00326">
    <property type="entry name" value="SH3"/>
    <property type="match status" value="1"/>
</dbReference>
<dbReference type="VEuPathDB" id="FungiDB:C5L36_0E01300"/>
<evidence type="ECO:0000256" key="3">
    <source>
        <dbReference type="ARBA" id="ARBA00016255"/>
    </source>
</evidence>
<dbReference type="Proteomes" id="UP000029867">
    <property type="component" value="Unassembled WGS sequence"/>
</dbReference>
<reference evidence="17" key="1">
    <citation type="journal article" date="2014" name="Microb. Cell Fact.">
        <title>Exploiting Issatchenkia orientalis SD108 for succinic acid production.</title>
        <authorList>
            <person name="Xiao H."/>
            <person name="Shao Z."/>
            <person name="Jiang Y."/>
            <person name="Dole S."/>
            <person name="Zhao H."/>
        </authorList>
    </citation>
    <scope>NUCLEOTIDE SEQUENCE [LARGE SCALE GENOMIC DNA]</scope>
    <source>
        <strain evidence="17">SD108</strain>
    </source>
</reference>
<comment type="caution">
    <text evidence="16">The sequence shown here is derived from an EMBL/GenBank/DDBJ whole genome shotgun (WGS) entry which is preliminary data.</text>
</comment>
<keyword evidence="7 14" id="KW-0812">Transmembrane</keyword>
<evidence type="ECO:0000256" key="12">
    <source>
        <dbReference type="ARBA" id="ARBA00030785"/>
    </source>
</evidence>
<dbReference type="CDD" id="cd11855">
    <property type="entry name" value="SH3_Sho1p"/>
    <property type="match status" value="1"/>
</dbReference>
<keyword evidence="5 13" id="KW-0728">SH3 domain</keyword>
<keyword evidence="9" id="KW-0346">Stress response</keyword>
<evidence type="ECO:0000256" key="1">
    <source>
        <dbReference type="ARBA" id="ARBA00004651"/>
    </source>
</evidence>
<evidence type="ECO:0000256" key="8">
    <source>
        <dbReference type="ARBA" id="ARBA00022989"/>
    </source>
</evidence>
<sequence>MLSLPKRTKTNRPASPTTVNLVIVITISISALAWIIAFVGSIAASQSIEHFPKFTWWGLVFQLFVVIIIPVAYYLGLLPVYRNFLMASVIIAFIYSSNSTNNMIYYSSSSTSAASTGFILLSMTNFLWLVYLGSDESSPIVEFVDQYGKPINIIERKRLSISTQNRHNSNNYKSSGSNVVYQSTAYLNHNQSDIYSNMEDSHELAGFENPVSESLETPQLSEFNDSAFRQSGILPVIQIDPNNNGTGTNLTGISSVSKYMESYPILVRGLYDYNASPDDVNELSFKKGEIFRVKNTNGNWWQAKNKKGEIGMCPSNYLEIVT</sequence>
<protein>
    <recommendedName>
        <fullName evidence="4">High osmolarity signaling protein SHO1</fullName>
    </recommendedName>
    <alternativeName>
        <fullName evidence="3">High osmolarity signaling protein sho1</fullName>
    </alternativeName>
    <alternativeName>
        <fullName evidence="11 12">Osmosensor SHO1</fullName>
    </alternativeName>
</protein>
<feature type="transmembrane region" description="Helical" evidence="14">
    <location>
        <begin position="21"/>
        <end position="44"/>
    </location>
</feature>
<dbReference type="AlphaFoldDB" id="A0A099P5C6"/>
<comment type="subcellular location">
    <subcellularLocation>
        <location evidence="1">Cell membrane</location>
        <topology evidence="1">Multi-pass membrane protein</topology>
    </subcellularLocation>
</comment>
<dbReference type="GO" id="GO:0005886">
    <property type="term" value="C:plasma membrane"/>
    <property type="evidence" value="ECO:0007669"/>
    <property type="project" value="UniProtKB-SubCell"/>
</dbReference>
<evidence type="ECO:0000256" key="6">
    <source>
        <dbReference type="ARBA" id="ARBA00022475"/>
    </source>
</evidence>
<keyword evidence="6" id="KW-1003">Cell membrane</keyword>
<dbReference type="InterPro" id="IPR001452">
    <property type="entry name" value="SH3_domain"/>
</dbReference>
<name>A0A099P5C6_PICKU</name>
<evidence type="ECO:0000256" key="2">
    <source>
        <dbReference type="ARBA" id="ARBA00009739"/>
    </source>
</evidence>
<dbReference type="InterPro" id="IPR035522">
    <property type="entry name" value="Sho1_SH3"/>
</dbReference>
<gene>
    <name evidence="16" type="ORF">JL09_g811</name>
</gene>
<dbReference type="InterPro" id="IPR036028">
    <property type="entry name" value="SH3-like_dom_sf"/>
</dbReference>
<comment type="similarity">
    <text evidence="2">Belongs to the SHO1 family.</text>
</comment>
<dbReference type="HOGENOM" id="CLU_043316_1_0_1"/>
<evidence type="ECO:0000256" key="5">
    <source>
        <dbReference type="ARBA" id="ARBA00022443"/>
    </source>
</evidence>
<evidence type="ECO:0000256" key="7">
    <source>
        <dbReference type="ARBA" id="ARBA00022692"/>
    </source>
</evidence>
<proteinExistence type="inferred from homology"/>
<feature type="transmembrane region" description="Helical" evidence="14">
    <location>
        <begin position="84"/>
        <end position="106"/>
    </location>
</feature>
<feature type="domain" description="SH3" evidence="15">
    <location>
        <begin position="262"/>
        <end position="322"/>
    </location>
</feature>
<organism evidence="16 17">
    <name type="scientific">Pichia kudriavzevii</name>
    <name type="common">Yeast</name>
    <name type="synonym">Issatchenkia orientalis</name>
    <dbReference type="NCBI Taxonomy" id="4909"/>
    <lineage>
        <taxon>Eukaryota</taxon>
        <taxon>Fungi</taxon>
        <taxon>Dikarya</taxon>
        <taxon>Ascomycota</taxon>
        <taxon>Saccharomycotina</taxon>
        <taxon>Pichiomycetes</taxon>
        <taxon>Pichiales</taxon>
        <taxon>Pichiaceae</taxon>
        <taxon>Pichia</taxon>
    </lineage>
</organism>
<feature type="transmembrane region" description="Helical" evidence="14">
    <location>
        <begin position="56"/>
        <end position="77"/>
    </location>
</feature>
<evidence type="ECO:0000256" key="9">
    <source>
        <dbReference type="ARBA" id="ARBA00023016"/>
    </source>
</evidence>
<dbReference type="PRINTS" id="PR00452">
    <property type="entry name" value="SH3DOMAIN"/>
</dbReference>
<dbReference type="PROSITE" id="PS50002">
    <property type="entry name" value="SH3"/>
    <property type="match status" value="1"/>
</dbReference>
<evidence type="ECO:0000313" key="16">
    <source>
        <dbReference type="EMBL" id="KGK40150.1"/>
    </source>
</evidence>
<dbReference type="eggNOG" id="ENOG502QW7A">
    <property type="taxonomic scope" value="Eukaryota"/>
</dbReference>
<dbReference type="Pfam" id="PF00018">
    <property type="entry name" value="SH3_1"/>
    <property type="match status" value="1"/>
</dbReference>
<keyword evidence="10 14" id="KW-0472">Membrane</keyword>
<dbReference type="EMBL" id="JQFK01000004">
    <property type="protein sequence ID" value="KGK40150.1"/>
    <property type="molecule type" value="Genomic_DNA"/>
</dbReference>
<dbReference type="Gene3D" id="2.30.30.40">
    <property type="entry name" value="SH3 Domains"/>
    <property type="match status" value="1"/>
</dbReference>
<evidence type="ECO:0000256" key="10">
    <source>
        <dbReference type="ARBA" id="ARBA00023136"/>
    </source>
</evidence>
<evidence type="ECO:0000259" key="15">
    <source>
        <dbReference type="PROSITE" id="PS50002"/>
    </source>
</evidence>
<dbReference type="SUPFAM" id="SSF50044">
    <property type="entry name" value="SH3-domain"/>
    <property type="match status" value="1"/>
</dbReference>
<accession>A0A099P5C6</accession>
<keyword evidence="8 14" id="KW-1133">Transmembrane helix</keyword>
<evidence type="ECO:0000256" key="13">
    <source>
        <dbReference type="PROSITE-ProRule" id="PRU00192"/>
    </source>
</evidence>
<evidence type="ECO:0000313" key="17">
    <source>
        <dbReference type="Proteomes" id="UP000029867"/>
    </source>
</evidence>
<feature type="transmembrane region" description="Helical" evidence="14">
    <location>
        <begin position="112"/>
        <end position="132"/>
    </location>
</feature>
<evidence type="ECO:0000256" key="14">
    <source>
        <dbReference type="SAM" id="Phobius"/>
    </source>
</evidence>
<evidence type="ECO:0000256" key="11">
    <source>
        <dbReference type="ARBA" id="ARBA00029697"/>
    </source>
</evidence>